<sequence>QEASFAIVAFQMQIVGRVAGPVHAAGVSADATLQRSGRVSARWLKGEVAQIRDVGLRRPFVLFASRGAAGARALHAGSGAVALNNCCRHCDTFLCFLLGQVELTLIELLPQLGGEEKVFEPPPADQQGPISRPSTRPKGVPPLPIGSQDNNSVVDYRRTKSGFQRHQQHQQTPPDNASSISWGSGSEADVLSVKSNEFGERAAAPRGVPQLEVRTYGHQAQRHHDQQQQQRFRGTGAGPYEDDDLASLASGRSAMSSYSSTSSRTSQTSSGQSPSFDDSASTVSSFRSLSLSNRPPASEDAMNEASKKVEIFERLWASRQDKSNNELLRRLNKEEELEARRRESILDAVMVDQLSRAPMCDPEQETNRSDVSVNQALQHVPGMPRGSIRHLHHSKIRTANSATEQLLSDRVRFTVRIITASGNQDAIRELTGFFFALDSTFTVYEFKTFGKTSKALPFVKRGHYRAAWGRKRGQPYTVFDLWPGNTLYIATDDQPGLPKSTRACAVLKLRVSEVDDPVRKKLIETLYMSGKDLTASQYARLHVPTDSDELDQVVQLEQVQKHARSLVRRRAVATLTGLFSHCRRMDEEGRDQLPRHELELALKKFRMHGLTDEQLDRVWDACDPEMTSFADYYAYLCAVFGEMDETVKRLVIKAFLKMDTAKSGAVSFADIGRFYRATSHPSVLQGESSQANVLKNFLDGFSNFIQRKETVSAIEFIVYYEGLGIQLDDDVTLAEIVRNCWNV</sequence>
<feature type="domain" description="EF-hand" evidence="5">
    <location>
        <begin position="646"/>
        <end position="681"/>
    </location>
</feature>
<proteinExistence type="predicted"/>
<dbReference type="InterPro" id="IPR002048">
    <property type="entry name" value="EF_hand_dom"/>
</dbReference>
<keyword evidence="6" id="KW-1185">Reference proteome</keyword>
<feature type="compositionally biased region" description="Polar residues" evidence="4">
    <location>
        <begin position="161"/>
        <end position="184"/>
    </location>
</feature>
<dbReference type="InterPro" id="IPR051581">
    <property type="entry name" value="Ca-bind"/>
</dbReference>
<dbReference type="Gene3D" id="1.10.238.10">
    <property type="entry name" value="EF-hand"/>
    <property type="match status" value="1"/>
</dbReference>
<evidence type="ECO:0000256" key="1">
    <source>
        <dbReference type="ARBA" id="ARBA00022723"/>
    </source>
</evidence>
<evidence type="ECO:0000256" key="2">
    <source>
        <dbReference type="ARBA" id="ARBA00022737"/>
    </source>
</evidence>
<evidence type="ECO:0000256" key="3">
    <source>
        <dbReference type="ARBA" id="ARBA00022837"/>
    </source>
</evidence>
<keyword evidence="2" id="KW-0677">Repeat</keyword>
<accession>A0A1I8IR94</accession>
<dbReference type="InterPro" id="IPR011992">
    <property type="entry name" value="EF-hand-dom_pair"/>
</dbReference>
<dbReference type="Proteomes" id="UP000095280">
    <property type="component" value="Unplaced"/>
</dbReference>
<dbReference type="GO" id="GO:0005509">
    <property type="term" value="F:calcium ion binding"/>
    <property type="evidence" value="ECO:0007669"/>
    <property type="project" value="InterPro"/>
</dbReference>
<dbReference type="AlphaFoldDB" id="A0A1I8IR94"/>
<keyword evidence="3" id="KW-0106">Calcium</keyword>
<dbReference type="Pfam" id="PF25348">
    <property type="entry name" value="PH_CAYP2"/>
    <property type="match status" value="1"/>
</dbReference>
<reference evidence="7" key="1">
    <citation type="submission" date="2016-11" db="UniProtKB">
        <authorList>
            <consortium name="WormBaseParasite"/>
        </authorList>
    </citation>
    <scope>IDENTIFICATION</scope>
</reference>
<dbReference type="SUPFAM" id="SSF47473">
    <property type="entry name" value="EF-hand"/>
    <property type="match status" value="1"/>
</dbReference>
<dbReference type="PANTHER" id="PTHR34524">
    <property type="entry name" value="CALCYPHOSIN"/>
    <property type="match status" value="1"/>
</dbReference>
<protein>
    <submittedName>
        <fullName evidence="7">EF-hand domain-containing protein</fullName>
    </submittedName>
</protein>
<evidence type="ECO:0000313" key="7">
    <source>
        <dbReference type="WBParaSite" id="maker-uti_cns_0014957-snap-gene-0.3-mRNA-1"/>
    </source>
</evidence>
<name>A0A1I8IR94_9PLAT</name>
<dbReference type="WBParaSite" id="maker-uti_cns_0014957-snap-gene-0.3-mRNA-1">
    <property type="protein sequence ID" value="maker-uti_cns_0014957-snap-gene-0.3-mRNA-1"/>
    <property type="gene ID" value="maker-uti_cns_0014957-snap-gene-0.3"/>
</dbReference>
<feature type="compositionally biased region" description="Low complexity" evidence="4">
    <location>
        <begin position="246"/>
        <end position="281"/>
    </location>
</feature>
<feature type="region of interest" description="Disordered" evidence="4">
    <location>
        <begin position="216"/>
        <end position="281"/>
    </location>
</feature>
<feature type="region of interest" description="Disordered" evidence="4">
    <location>
        <begin position="117"/>
        <end position="184"/>
    </location>
</feature>
<keyword evidence="1" id="KW-0479">Metal-binding</keyword>
<evidence type="ECO:0000256" key="4">
    <source>
        <dbReference type="SAM" id="MobiDB-lite"/>
    </source>
</evidence>
<dbReference type="PROSITE" id="PS50222">
    <property type="entry name" value="EF_HAND_2"/>
    <property type="match status" value="1"/>
</dbReference>
<evidence type="ECO:0000259" key="5">
    <source>
        <dbReference type="PROSITE" id="PS50222"/>
    </source>
</evidence>
<organism evidence="6 7">
    <name type="scientific">Macrostomum lignano</name>
    <dbReference type="NCBI Taxonomy" id="282301"/>
    <lineage>
        <taxon>Eukaryota</taxon>
        <taxon>Metazoa</taxon>
        <taxon>Spiralia</taxon>
        <taxon>Lophotrochozoa</taxon>
        <taxon>Platyhelminthes</taxon>
        <taxon>Rhabditophora</taxon>
        <taxon>Macrostomorpha</taxon>
        <taxon>Macrostomida</taxon>
        <taxon>Macrostomidae</taxon>
        <taxon>Macrostomum</taxon>
    </lineage>
</organism>
<dbReference type="PANTHER" id="PTHR34524:SF15">
    <property type="entry name" value="EF-HAND DOMAIN-CONTAINING PROTEIN"/>
    <property type="match status" value="1"/>
</dbReference>
<evidence type="ECO:0000313" key="6">
    <source>
        <dbReference type="Proteomes" id="UP000095280"/>
    </source>
</evidence>
<dbReference type="InterPro" id="IPR057461">
    <property type="entry name" value="CAYP2_PH"/>
</dbReference>